<keyword evidence="1" id="KW-0547">Nucleotide-binding</keyword>
<dbReference type="STRING" id="1844972.A7K91_06840"/>
<evidence type="ECO:0000313" key="5">
    <source>
        <dbReference type="Proteomes" id="UP000092024"/>
    </source>
</evidence>
<dbReference type="PANTHER" id="PTHR11575">
    <property type="entry name" value="5'-NUCLEOTIDASE-RELATED"/>
    <property type="match status" value="1"/>
</dbReference>
<dbReference type="Gene3D" id="3.60.21.10">
    <property type="match status" value="1"/>
</dbReference>
<dbReference type="SUPFAM" id="SSF55816">
    <property type="entry name" value="5'-nucleotidase (syn. UDP-sugar hydrolase), C-terminal domain"/>
    <property type="match status" value="1"/>
</dbReference>
<keyword evidence="5" id="KW-1185">Reference proteome</keyword>
<name>A0A1A5YE25_9BACL</name>
<dbReference type="Proteomes" id="UP000092024">
    <property type="component" value="Unassembled WGS sequence"/>
</dbReference>
<gene>
    <name evidence="4" type="ORF">A7K91_06840</name>
</gene>
<dbReference type="InterPro" id="IPR029052">
    <property type="entry name" value="Metallo-depent_PP-like"/>
</dbReference>
<evidence type="ECO:0000259" key="3">
    <source>
        <dbReference type="Pfam" id="PF02872"/>
    </source>
</evidence>
<dbReference type="GO" id="GO:0016788">
    <property type="term" value="F:hydrolase activity, acting on ester bonds"/>
    <property type="evidence" value="ECO:0007669"/>
    <property type="project" value="InterPro"/>
</dbReference>
<feature type="compositionally biased region" description="Basic and acidic residues" evidence="2">
    <location>
        <begin position="108"/>
        <end position="118"/>
    </location>
</feature>
<dbReference type="SUPFAM" id="SSF56300">
    <property type="entry name" value="Metallo-dependent phosphatases"/>
    <property type="match status" value="1"/>
</dbReference>
<dbReference type="InterPro" id="IPR008334">
    <property type="entry name" value="5'-Nucleotdase_C"/>
</dbReference>
<evidence type="ECO:0000256" key="1">
    <source>
        <dbReference type="RuleBase" id="RU362119"/>
    </source>
</evidence>
<dbReference type="GO" id="GO:0030288">
    <property type="term" value="C:outer membrane-bounded periplasmic space"/>
    <property type="evidence" value="ECO:0007669"/>
    <property type="project" value="TreeGrafter"/>
</dbReference>
<proteinExistence type="inferred from homology"/>
<dbReference type="EMBL" id="LYPA01000071">
    <property type="protein sequence ID" value="OBR63650.1"/>
    <property type="molecule type" value="Genomic_DNA"/>
</dbReference>
<dbReference type="InterPro" id="IPR006146">
    <property type="entry name" value="5'-Nucleotdase_CS"/>
</dbReference>
<dbReference type="PROSITE" id="PS00786">
    <property type="entry name" value="5_NUCLEOTIDASE_2"/>
    <property type="match status" value="1"/>
</dbReference>
<feature type="region of interest" description="Disordered" evidence="2">
    <location>
        <begin position="100"/>
        <end position="132"/>
    </location>
</feature>
<comment type="similarity">
    <text evidence="1">Belongs to the 5'-nucleotidase family.</text>
</comment>
<dbReference type="GO" id="GO:0000166">
    <property type="term" value="F:nucleotide binding"/>
    <property type="evidence" value="ECO:0007669"/>
    <property type="project" value="UniProtKB-KW"/>
</dbReference>
<protein>
    <submittedName>
        <fullName evidence="4">Bifunctional metallophosphatase/5'-nucleotidase</fullName>
    </submittedName>
</protein>
<dbReference type="GO" id="GO:0046872">
    <property type="term" value="F:metal ion binding"/>
    <property type="evidence" value="ECO:0007669"/>
    <property type="project" value="InterPro"/>
</dbReference>
<sequence>MLSSLIARERERAPELLLIDNGDLLQGSPLASYAAAFTGQQEVHPFISVLNELRYDAAVIGNHEFNYGLPLLRKAALDSRFPWLSANIVAAKEQPLAGEQTLSVDPLPRVEHANKPKEDDAESTRSSVLPMPAKGLSPAFGPPYLIKTLSSGVKVALLGVTTHYIPNWELPGHIEGLTFLDALETVRSWVAYIRKHEQPDVLAVSYHGGFERDLQSGEPTERLTGENQGYAMCTEIEGIDVLLTGHQHRRLTGEINGVTIVQPGVSGASCGRISIQLEKCEGERWRIVKKEARLLDASSEGNSPDNTVLELTEESEAAAQAWLDQPIGVLEGDLSVDDPLSLRLKEHPFMAFVHQVQMEATGAELSNAAFLSEQGGGFSGSITIRDISSNFIYPNTLAVLRLSGRDIKEALEQSARYFTLNDAGDIEVHPDYLRPKPQHYNYDMWGGIHYELNIAKPPGSRVAKLERDGEPLDMNRSYSVVMNNYRASGGGDYTMYVGKPVLHEGADDMAALVERYIRKHQPLAVPKAGNWRVTASRD</sequence>
<dbReference type="PRINTS" id="PR01607">
    <property type="entry name" value="APYRASEFAMLY"/>
</dbReference>
<keyword evidence="1" id="KW-0378">Hydrolase</keyword>
<evidence type="ECO:0000313" key="4">
    <source>
        <dbReference type="EMBL" id="OBR63650.1"/>
    </source>
</evidence>
<dbReference type="InterPro" id="IPR036907">
    <property type="entry name" value="5'-Nucleotdase_C_sf"/>
</dbReference>
<comment type="caution">
    <text evidence="4">The sequence shown here is derived from an EMBL/GenBank/DDBJ whole genome shotgun (WGS) entry which is preliminary data.</text>
</comment>
<reference evidence="4 5" key="1">
    <citation type="submission" date="2016-05" db="EMBL/GenBank/DDBJ databases">
        <title>Paenibacillus oryzae. sp. nov., isolated from the rice root.</title>
        <authorList>
            <person name="Zhang J."/>
            <person name="Zhang X."/>
        </authorList>
    </citation>
    <scope>NUCLEOTIDE SEQUENCE [LARGE SCALE GENOMIC DNA]</scope>
    <source>
        <strain evidence="4 5">1DrF-4</strain>
    </source>
</reference>
<dbReference type="PANTHER" id="PTHR11575:SF6">
    <property type="entry name" value="2',3'-CYCLIC-NUCLEOTIDE 2'-PHOSPHODIESTERASE_3'-NUCLEOTIDASE"/>
    <property type="match status" value="1"/>
</dbReference>
<dbReference type="Gene3D" id="3.90.780.10">
    <property type="entry name" value="5'-Nucleotidase, C-terminal domain"/>
    <property type="match status" value="1"/>
</dbReference>
<dbReference type="Pfam" id="PF02872">
    <property type="entry name" value="5_nucleotid_C"/>
    <property type="match status" value="1"/>
</dbReference>
<dbReference type="AlphaFoldDB" id="A0A1A5YE25"/>
<accession>A0A1A5YE25</accession>
<feature type="domain" description="5'-Nucleotidase C-terminal" evidence="3">
    <location>
        <begin position="340"/>
        <end position="496"/>
    </location>
</feature>
<dbReference type="GO" id="GO:0009166">
    <property type="term" value="P:nucleotide catabolic process"/>
    <property type="evidence" value="ECO:0007669"/>
    <property type="project" value="InterPro"/>
</dbReference>
<organism evidence="4 5">
    <name type="scientific">Paenibacillus oryzae</name>
    <dbReference type="NCBI Taxonomy" id="1844972"/>
    <lineage>
        <taxon>Bacteria</taxon>
        <taxon>Bacillati</taxon>
        <taxon>Bacillota</taxon>
        <taxon>Bacilli</taxon>
        <taxon>Bacillales</taxon>
        <taxon>Paenibacillaceae</taxon>
        <taxon>Paenibacillus</taxon>
    </lineage>
</organism>
<evidence type="ECO:0000256" key="2">
    <source>
        <dbReference type="SAM" id="MobiDB-lite"/>
    </source>
</evidence>
<dbReference type="InterPro" id="IPR006179">
    <property type="entry name" value="5_nucleotidase/apyrase"/>
</dbReference>